<evidence type="ECO:0000256" key="1">
    <source>
        <dbReference type="ARBA" id="ARBA00003810"/>
    </source>
</evidence>
<dbReference type="EC" id="4.2.3.153" evidence="2"/>
<gene>
    <name evidence="8" type="ORF">LzC2_42080</name>
</gene>
<accession>A0ABX1VMF8</accession>
<keyword evidence="3" id="KW-0456">Lyase</keyword>
<dbReference type="EMBL" id="WTPX01000292">
    <property type="protein sequence ID" value="NNJ28097.1"/>
    <property type="molecule type" value="Genomic_DNA"/>
</dbReference>
<proteinExistence type="predicted"/>
<evidence type="ECO:0000313" key="9">
    <source>
        <dbReference type="Proteomes" id="UP000609651"/>
    </source>
</evidence>
<evidence type="ECO:0000313" key="8">
    <source>
        <dbReference type="EMBL" id="NNJ28097.1"/>
    </source>
</evidence>
<evidence type="ECO:0000256" key="4">
    <source>
        <dbReference type="ARBA" id="ARBA00023270"/>
    </source>
</evidence>
<dbReference type="PIRSF" id="PIRSF015957">
    <property type="entry name" value="UCP015957"/>
    <property type="match status" value="1"/>
</dbReference>
<dbReference type="Proteomes" id="UP000609651">
    <property type="component" value="Unassembled WGS sequence"/>
</dbReference>
<dbReference type="Pfam" id="PF04476">
    <property type="entry name" value="4HFCP_synth"/>
    <property type="match status" value="2"/>
</dbReference>
<organism evidence="8 9">
    <name type="scientific">Alienimonas chondri</name>
    <dbReference type="NCBI Taxonomy" id="2681879"/>
    <lineage>
        <taxon>Bacteria</taxon>
        <taxon>Pseudomonadati</taxon>
        <taxon>Planctomycetota</taxon>
        <taxon>Planctomycetia</taxon>
        <taxon>Planctomycetales</taxon>
        <taxon>Planctomycetaceae</taxon>
        <taxon>Alienimonas</taxon>
    </lineage>
</organism>
<evidence type="ECO:0000256" key="2">
    <source>
        <dbReference type="ARBA" id="ARBA00012553"/>
    </source>
</evidence>
<keyword evidence="4" id="KW-0704">Schiff base</keyword>
<feature type="region of interest" description="Disordered" evidence="7">
    <location>
        <begin position="91"/>
        <end position="114"/>
    </location>
</feature>
<feature type="region of interest" description="Disordered" evidence="7">
    <location>
        <begin position="254"/>
        <end position="276"/>
    </location>
</feature>
<sequence>MAQLLVSVRDAAEARIALAGGAEIIDVKEPSRGSLGRADEAVWAEVAAVCDATGDSPKAALSVALGEAKDRPTLLETPLIPPGATWAKLGLSGTLPPDEPPAGDEKANGGEGPRWPWDWLDARFQYEAIAMEEGAFGWVAVAYADHAACAAPAPADVLAEASAVGCGVLLIDTFHKDGRGLFDHRSDEELTKLGDAAKAAGLRFALAGSLTLETVPRALACGADVIAVRGAACDGDRTGGLSEAKVRALKAIMASGGRQPPEPSAPERSGAERSAS</sequence>
<evidence type="ECO:0000256" key="6">
    <source>
        <dbReference type="ARBA" id="ARBA00047628"/>
    </source>
</evidence>
<dbReference type="InterPro" id="IPR007565">
    <property type="entry name" value="4HFCP_synth"/>
</dbReference>
<evidence type="ECO:0000256" key="5">
    <source>
        <dbReference type="ARBA" id="ARBA00032523"/>
    </source>
</evidence>
<comment type="catalytic activity">
    <reaction evidence="6">
        <text>2 D-glyceraldehyde 3-phosphate = 4-(hydroxymethyl)-2-furancarboxaldehyde phosphate + phosphate + 2 H2O</text>
        <dbReference type="Rhea" id="RHEA:43536"/>
        <dbReference type="ChEBI" id="CHEBI:15377"/>
        <dbReference type="ChEBI" id="CHEBI:43474"/>
        <dbReference type="ChEBI" id="CHEBI:59776"/>
        <dbReference type="ChEBI" id="CHEBI:83407"/>
        <dbReference type="EC" id="4.2.3.153"/>
    </reaction>
</comment>
<name>A0ABX1VMF8_9PLAN</name>
<evidence type="ECO:0000256" key="3">
    <source>
        <dbReference type="ARBA" id="ARBA00023239"/>
    </source>
</evidence>
<comment type="caution">
    <text evidence="8">The sequence shown here is derived from an EMBL/GenBank/DDBJ whole genome shotgun (WGS) entry which is preliminary data.</text>
</comment>
<comment type="function">
    <text evidence="1">Catalyzes the formation of 4-(hydroxymethyl)-2-furancarboxaldehyde phosphate (4-HFC-P) from two molecules of glyceraldehyde-3-P (GA-3-P).</text>
</comment>
<protein>
    <recommendedName>
        <fullName evidence="2">(5-formylfuran-3-yl)methyl phosphate synthase</fullName>
        <ecNumber evidence="2">4.2.3.153</ecNumber>
    </recommendedName>
    <alternativeName>
        <fullName evidence="5">4-(hydroxymethyl)-2-furancarboxaldehyde-phosphate synthase</fullName>
    </alternativeName>
</protein>
<keyword evidence="9" id="KW-1185">Reference proteome</keyword>
<evidence type="ECO:0000256" key="7">
    <source>
        <dbReference type="SAM" id="MobiDB-lite"/>
    </source>
</evidence>
<reference evidence="8 9" key="1">
    <citation type="journal article" date="2020" name="Syst. Appl. Microbiol.">
        <title>Alienimonas chondri sp. nov., a novel planctomycete isolated from the biofilm of the red alga Chondrus crispus.</title>
        <authorList>
            <person name="Vitorino I."/>
            <person name="Albuquerque L."/>
            <person name="Wiegand S."/>
            <person name="Kallscheuer N."/>
            <person name="da Costa M.S."/>
            <person name="Lobo-da-Cunha A."/>
            <person name="Jogler C."/>
            <person name="Lage O.M."/>
        </authorList>
    </citation>
    <scope>NUCLEOTIDE SEQUENCE [LARGE SCALE GENOMIC DNA]</scope>
    <source>
        <strain evidence="8 9">LzC2</strain>
    </source>
</reference>